<gene>
    <name evidence="11" type="primary">LOC102818947</name>
</gene>
<keyword evidence="5" id="KW-0472">Membrane</keyword>
<organism evidence="10 11">
    <name type="scientific">Chrysochloris asiatica</name>
    <name type="common">Cape golden mole</name>
    <dbReference type="NCBI Taxonomy" id="185453"/>
    <lineage>
        <taxon>Eukaryota</taxon>
        <taxon>Metazoa</taxon>
        <taxon>Chordata</taxon>
        <taxon>Craniata</taxon>
        <taxon>Vertebrata</taxon>
        <taxon>Euteleostomi</taxon>
        <taxon>Mammalia</taxon>
        <taxon>Eutheria</taxon>
        <taxon>Afrotheria</taxon>
        <taxon>Chrysochloridae</taxon>
        <taxon>Chrysochlorinae</taxon>
        <taxon>Chrysochloris</taxon>
    </lineage>
</organism>
<feature type="domain" description="Ig-like" evidence="9">
    <location>
        <begin position="18"/>
        <end position="109"/>
    </location>
</feature>
<evidence type="ECO:0000313" key="11">
    <source>
        <dbReference type="RefSeq" id="XP_006835598.1"/>
    </source>
</evidence>
<feature type="signal peptide" evidence="8">
    <location>
        <begin position="1"/>
        <end position="21"/>
    </location>
</feature>
<evidence type="ECO:0000256" key="8">
    <source>
        <dbReference type="SAM" id="SignalP"/>
    </source>
</evidence>
<dbReference type="InterPro" id="IPR036179">
    <property type="entry name" value="Ig-like_dom_sf"/>
</dbReference>
<keyword evidence="7" id="KW-0325">Glycoprotein</keyword>
<dbReference type="Gene3D" id="2.60.40.10">
    <property type="entry name" value="Immunoglobulins"/>
    <property type="match status" value="2"/>
</dbReference>
<reference evidence="11" key="1">
    <citation type="submission" date="2025-08" db="UniProtKB">
        <authorList>
            <consortium name="RefSeq"/>
        </authorList>
    </citation>
    <scope>IDENTIFICATION</scope>
    <source>
        <tissue evidence="11">Spleen</tissue>
    </source>
</reference>
<dbReference type="PANTHER" id="PTHR19433:SF86">
    <property type="entry name" value="T CELL RECEPTOR ALPHA VARIABLE 26-2"/>
    <property type="match status" value="1"/>
</dbReference>
<dbReference type="InterPro" id="IPR003598">
    <property type="entry name" value="Ig_sub2"/>
</dbReference>
<dbReference type="GO" id="GO:0002376">
    <property type="term" value="P:immune system process"/>
    <property type="evidence" value="ECO:0007669"/>
    <property type="project" value="UniProtKB-KW"/>
</dbReference>
<feature type="domain" description="Ig-like" evidence="9">
    <location>
        <begin position="142"/>
        <end position="244"/>
    </location>
</feature>
<dbReference type="Pfam" id="PF07686">
    <property type="entry name" value="V-set"/>
    <property type="match status" value="2"/>
</dbReference>
<dbReference type="GO" id="GO:0009617">
    <property type="term" value="P:response to bacterium"/>
    <property type="evidence" value="ECO:0007669"/>
    <property type="project" value="TreeGrafter"/>
</dbReference>
<evidence type="ECO:0000256" key="3">
    <source>
        <dbReference type="ARBA" id="ARBA00022729"/>
    </source>
</evidence>
<dbReference type="SMART" id="SM00409">
    <property type="entry name" value="IG"/>
    <property type="match status" value="2"/>
</dbReference>
<evidence type="ECO:0000259" key="9">
    <source>
        <dbReference type="PROSITE" id="PS50835"/>
    </source>
</evidence>
<evidence type="ECO:0000256" key="4">
    <source>
        <dbReference type="ARBA" id="ARBA00022859"/>
    </source>
</evidence>
<keyword evidence="10" id="KW-1185">Reference proteome</keyword>
<sequence>MKLVTGMAVLLTLGITGDAKATQPNSMECTEGEPVNLPCNHSTISGNEYIYWYRQILHQGPEYMIHGLKNNVTNKMAYLSIPTDRKSSTLILSHVTLRDTAVYYCIVRDTQTINCIGSDGQCFPKRKDEKAKRAKKLEEQKPNRQPVRVCSQELEQSPQSLIIQEGEDFLINCNSSKSVYVLYWYKQKHGEQPIFFMMLQKTGEKKSHGKVTATLDEKKQQSSLHVTASEPRQSGIYLCAADAQ</sequence>
<evidence type="ECO:0000256" key="1">
    <source>
        <dbReference type="ARBA" id="ARBA00004236"/>
    </source>
</evidence>
<name>A0A9B0TBP9_CHRAS</name>
<dbReference type="PROSITE" id="PS50835">
    <property type="entry name" value="IG_LIKE"/>
    <property type="match status" value="2"/>
</dbReference>
<dbReference type="InterPro" id="IPR007110">
    <property type="entry name" value="Ig-like_dom"/>
</dbReference>
<keyword evidence="6" id="KW-1015">Disulfide bond</keyword>
<dbReference type="PANTHER" id="PTHR19433">
    <property type="entry name" value="T-CELL RECEPTOR ALPHA CHAIN V REGION-RELATED"/>
    <property type="match status" value="1"/>
</dbReference>
<keyword evidence="4" id="KW-0391">Immunity</keyword>
<dbReference type="AlphaFoldDB" id="A0A9B0TBP9"/>
<comment type="subcellular location">
    <subcellularLocation>
        <location evidence="1">Cell membrane</location>
    </subcellularLocation>
</comment>
<dbReference type="SUPFAM" id="SSF48726">
    <property type="entry name" value="Immunoglobulin"/>
    <property type="match status" value="2"/>
</dbReference>
<dbReference type="SMART" id="SM00406">
    <property type="entry name" value="IGv"/>
    <property type="match status" value="2"/>
</dbReference>
<dbReference type="InterPro" id="IPR013106">
    <property type="entry name" value="Ig_V-set"/>
</dbReference>
<accession>A0A9B0TBP9</accession>
<dbReference type="OrthoDB" id="9631130at2759"/>
<keyword evidence="3 8" id="KW-0732">Signal</keyword>
<evidence type="ECO:0000256" key="7">
    <source>
        <dbReference type="ARBA" id="ARBA00023180"/>
    </source>
</evidence>
<evidence type="ECO:0000256" key="6">
    <source>
        <dbReference type="ARBA" id="ARBA00023157"/>
    </source>
</evidence>
<dbReference type="InterPro" id="IPR052051">
    <property type="entry name" value="TCR_complex_component"/>
</dbReference>
<dbReference type="RefSeq" id="XP_006835598.1">
    <property type="nucleotide sequence ID" value="XM_006835535.1"/>
</dbReference>
<proteinExistence type="predicted"/>
<dbReference type="Proteomes" id="UP000504623">
    <property type="component" value="Unplaced"/>
</dbReference>
<evidence type="ECO:0000256" key="2">
    <source>
        <dbReference type="ARBA" id="ARBA00022475"/>
    </source>
</evidence>
<feature type="chain" id="PRO_5039130178" evidence="8">
    <location>
        <begin position="22"/>
        <end position="244"/>
    </location>
</feature>
<dbReference type="InterPro" id="IPR003599">
    <property type="entry name" value="Ig_sub"/>
</dbReference>
<dbReference type="GO" id="GO:0005886">
    <property type="term" value="C:plasma membrane"/>
    <property type="evidence" value="ECO:0007669"/>
    <property type="project" value="UniProtKB-SubCell"/>
</dbReference>
<protein>
    <submittedName>
        <fullName evidence="11">Uncharacterized protein LOC102818947</fullName>
    </submittedName>
</protein>
<evidence type="ECO:0000313" key="10">
    <source>
        <dbReference type="Proteomes" id="UP000504623"/>
    </source>
</evidence>
<dbReference type="GeneID" id="102818947"/>
<evidence type="ECO:0000256" key="5">
    <source>
        <dbReference type="ARBA" id="ARBA00023136"/>
    </source>
</evidence>
<keyword evidence="2" id="KW-1003">Cell membrane</keyword>
<dbReference type="SMART" id="SM00408">
    <property type="entry name" value="IGc2"/>
    <property type="match status" value="2"/>
</dbReference>
<dbReference type="InterPro" id="IPR013783">
    <property type="entry name" value="Ig-like_fold"/>
</dbReference>